<name>A0A1H5DBV1_9BRAD</name>
<dbReference type="AlphaFoldDB" id="A0A1H5DBV1"/>
<dbReference type="InterPro" id="IPR028087">
    <property type="entry name" value="Tad_N"/>
</dbReference>
<reference evidence="3 4" key="1">
    <citation type="submission" date="2016-10" db="EMBL/GenBank/DDBJ databases">
        <authorList>
            <person name="de Groot N.N."/>
        </authorList>
    </citation>
    <scope>NUCLEOTIDE SEQUENCE [LARGE SCALE GENOMIC DNA]</scope>
    <source>
        <strain evidence="3 4">MT12</strain>
    </source>
</reference>
<accession>A0A1H5DBV1</accession>
<evidence type="ECO:0000313" key="4">
    <source>
        <dbReference type="Proteomes" id="UP000198992"/>
    </source>
</evidence>
<feature type="transmembrane region" description="Helical" evidence="1">
    <location>
        <begin position="43"/>
        <end position="69"/>
    </location>
</feature>
<evidence type="ECO:0000256" key="1">
    <source>
        <dbReference type="SAM" id="Phobius"/>
    </source>
</evidence>
<dbReference type="EMBL" id="FNTH01000001">
    <property type="protein sequence ID" value="SED76331.1"/>
    <property type="molecule type" value="Genomic_DNA"/>
</dbReference>
<evidence type="ECO:0000259" key="2">
    <source>
        <dbReference type="Pfam" id="PF13400"/>
    </source>
</evidence>
<proteinExistence type="predicted"/>
<evidence type="ECO:0000313" key="3">
    <source>
        <dbReference type="EMBL" id="SED76331.1"/>
    </source>
</evidence>
<feature type="domain" description="Putative Flp pilus-assembly TadG-like N-terminal" evidence="2">
    <location>
        <begin position="41"/>
        <end position="88"/>
    </location>
</feature>
<organism evidence="3 4">
    <name type="scientific">Bradyrhizobium erythrophlei</name>
    <dbReference type="NCBI Taxonomy" id="1437360"/>
    <lineage>
        <taxon>Bacteria</taxon>
        <taxon>Pseudomonadati</taxon>
        <taxon>Pseudomonadota</taxon>
        <taxon>Alphaproteobacteria</taxon>
        <taxon>Hyphomicrobiales</taxon>
        <taxon>Nitrobacteraceae</taxon>
        <taxon>Bradyrhizobium</taxon>
    </lineage>
</organism>
<gene>
    <name evidence="3" type="ORF">SAMN05444164_5723</name>
</gene>
<dbReference type="Proteomes" id="UP000198992">
    <property type="component" value="Unassembled WGS sequence"/>
</dbReference>
<keyword evidence="1" id="KW-0812">Transmembrane</keyword>
<protein>
    <submittedName>
        <fullName evidence="3">Flp pilus assembly protein TadG</fullName>
    </submittedName>
</protein>
<keyword evidence="1" id="KW-1133">Transmembrane helix</keyword>
<keyword evidence="1" id="KW-0472">Membrane</keyword>
<dbReference type="Pfam" id="PF13400">
    <property type="entry name" value="Tad"/>
    <property type="match status" value="1"/>
</dbReference>
<sequence length="436" mass="43943">MTAFITWKAEVGISSQMRSAPDECRARRDGLLKRFARDQSGSYAIIIALLMPVLVGTAGLGTEVAWWFYKHKNMMSAADSAAVSAATAGTNFATEANAITTFYGYANGISNVTVTVNQPPSTGSFTSSSQAVEVIITQPQARLMSALFGSGAVPVTARAVALGNVGTGCVLALDPTANPAVTVKGNTQLNLINCNLYDDSNGGSALNVSGSATISAAMVGVVGGVSGTSSITATNGIRTGIRAIADPYANVTPTMPTWCDYSNKFNVKGTTTLSPGSYCGDISVAAGATLTLNPGIYYFNGANLSVAGNATITGTGVTLVFTGSSGNWGSATIGSNANVSLTAPTSGTTAGIAIYGDRRMPVGSSFNLTGGGTQNLQGAVYLPKGALSFSGGNGTSTTCTQIIADTISIVGNSSVRVNCAAMGGNAIGTATAQLVE</sequence>